<dbReference type="PROSITE" id="PS51257">
    <property type="entry name" value="PROKAR_LIPOPROTEIN"/>
    <property type="match status" value="1"/>
</dbReference>
<feature type="signal peptide" evidence="2">
    <location>
        <begin position="1"/>
        <end position="30"/>
    </location>
</feature>
<feature type="chain" id="PRO_5037057046" evidence="2">
    <location>
        <begin position="31"/>
        <end position="254"/>
    </location>
</feature>
<sequence length="254" mass="28003">MTLLPIRCRRVAALALAALAGCSTVPTATAPDIAASPWAGQSGLQPGAQAKSWSHQRFPGKQPTRFTYARNEGRDTVSVQSEASASMLRQVLRIEPADLGRVRFSWKVPELIEQADIATRESDDAPVRLVLAFEGDRSRFSAKDAALSELALALTGEPMPYATLMYVWCNKRTPGTVITSPRTDRIRKLVLESGRARLGEWLDYERDIRADYERVFGEKPGALVGIAIMTDSDNTRSQARAWYGPIRFLPVAAR</sequence>
<proteinExistence type="predicted"/>
<dbReference type="Proteomes" id="UP000608513">
    <property type="component" value="Unassembled WGS sequence"/>
</dbReference>
<organism evidence="3 4">
    <name type="scientific">Ramlibacter cellulosilyticus</name>
    <dbReference type="NCBI Taxonomy" id="2764187"/>
    <lineage>
        <taxon>Bacteria</taxon>
        <taxon>Pseudomonadati</taxon>
        <taxon>Pseudomonadota</taxon>
        <taxon>Betaproteobacteria</taxon>
        <taxon>Burkholderiales</taxon>
        <taxon>Comamonadaceae</taxon>
        <taxon>Ramlibacter</taxon>
    </lineage>
</organism>
<gene>
    <name evidence="3" type="ORF">H8N03_19055</name>
</gene>
<dbReference type="EMBL" id="JACORT010000009">
    <property type="protein sequence ID" value="MBC5785053.1"/>
    <property type="molecule type" value="Genomic_DNA"/>
</dbReference>
<protein>
    <submittedName>
        <fullName evidence="3">DUF3047 domain-containing protein</fullName>
    </submittedName>
</protein>
<keyword evidence="2" id="KW-0732">Signal</keyword>
<dbReference type="AlphaFoldDB" id="A0A923SD80"/>
<name>A0A923SD80_9BURK</name>
<evidence type="ECO:0000313" key="4">
    <source>
        <dbReference type="Proteomes" id="UP000608513"/>
    </source>
</evidence>
<evidence type="ECO:0000313" key="3">
    <source>
        <dbReference type="EMBL" id="MBC5785053.1"/>
    </source>
</evidence>
<comment type="caution">
    <text evidence="3">The sequence shown here is derived from an EMBL/GenBank/DDBJ whole genome shotgun (WGS) entry which is preliminary data.</text>
</comment>
<dbReference type="RefSeq" id="WP_187077807.1">
    <property type="nucleotide sequence ID" value="NZ_JACORT010000009.1"/>
</dbReference>
<evidence type="ECO:0000256" key="1">
    <source>
        <dbReference type="SAM" id="MobiDB-lite"/>
    </source>
</evidence>
<evidence type="ECO:0000256" key="2">
    <source>
        <dbReference type="SAM" id="SignalP"/>
    </source>
</evidence>
<feature type="region of interest" description="Disordered" evidence="1">
    <location>
        <begin position="39"/>
        <end position="63"/>
    </location>
</feature>
<keyword evidence="4" id="KW-1185">Reference proteome</keyword>
<dbReference type="InterPro" id="IPR021409">
    <property type="entry name" value="DUF3047"/>
</dbReference>
<dbReference type="Pfam" id="PF11249">
    <property type="entry name" value="DUF3047"/>
    <property type="match status" value="1"/>
</dbReference>
<accession>A0A923SD80</accession>
<reference evidence="3" key="1">
    <citation type="submission" date="2020-08" db="EMBL/GenBank/DDBJ databases">
        <title>Ramlibacter sp. USB13 16S ribosomal RNA gene genome sequencing and assembly.</title>
        <authorList>
            <person name="Kang M."/>
        </authorList>
    </citation>
    <scope>NUCLEOTIDE SEQUENCE</scope>
    <source>
        <strain evidence="3">USB13</strain>
    </source>
</reference>